<dbReference type="EMBL" id="OR769223">
    <property type="protein sequence ID" value="WQJ53401.1"/>
    <property type="molecule type" value="Genomic_DNA"/>
</dbReference>
<protein>
    <submittedName>
        <fullName evidence="1">Uncharacterized protein</fullName>
    </submittedName>
</protein>
<proteinExistence type="predicted"/>
<evidence type="ECO:0000313" key="1">
    <source>
        <dbReference type="EMBL" id="WQJ53401.1"/>
    </source>
</evidence>
<organism evidence="1 2">
    <name type="scientific">phage Lak_Megaphage_Sonny</name>
    <dbReference type="NCBI Taxonomy" id="3109229"/>
    <lineage>
        <taxon>Viruses</taxon>
        <taxon>Duplodnaviria</taxon>
        <taxon>Heunggongvirae</taxon>
        <taxon>Uroviricota</taxon>
        <taxon>Caudoviricetes</taxon>
        <taxon>Caudoviricetes code 15 clade</taxon>
    </lineage>
</organism>
<sequence length="115" mass="13732">MAKIIIRNEYDIRLEDRVIFKSNGHKYKGTVQCISTLPDSIWVETGCSNIEWNGDPYDLIGYRRWEITLNQIDFDDDRTESQLIETIDCTFKKKENVEFVYSENYKERIKTQHES</sequence>
<keyword evidence="2" id="KW-1185">Reference proteome</keyword>
<reference evidence="1 2" key="1">
    <citation type="submission" date="2023-11" db="EMBL/GenBank/DDBJ databases">
        <authorList>
            <person name="Cook R."/>
            <person name="Crisci M."/>
            <person name="Pye H."/>
            <person name="Adriaenssens E."/>
            <person name="Santini J."/>
        </authorList>
    </citation>
    <scope>NUCLEOTIDE SEQUENCE [LARGE SCALE GENOMIC DNA]</scope>
    <source>
        <strain evidence="1">Lak_Megaphage_Sonny</strain>
    </source>
</reference>
<accession>A0ABZ0Z2V3</accession>
<evidence type="ECO:0000313" key="2">
    <source>
        <dbReference type="Proteomes" id="UP001358193"/>
    </source>
</evidence>
<name>A0ABZ0Z2V3_9CAUD</name>
<dbReference type="Proteomes" id="UP001358193">
    <property type="component" value="Segment"/>
</dbReference>